<evidence type="ECO:0000313" key="4">
    <source>
        <dbReference type="Proteomes" id="UP000034350"/>
    </source>
</evidence>
<keyword evidence="1" id="KW-0863">Zinc-finger</keyword>
<comment type="caution">
    <text evidence="3">The sequence shown here is derived from an EMBL/GenBank/DDBJ whole genome shotgun (WGS) entry which is preliminary data.</text>
</comment>
<dbReference type="AlphaFoldDB" id="A0A0F9YN94"/>
<gene>
    <name evidence="3" type="ORF">AAJ76_1050007721</name>
</gene>
<dbReference type="InterPro" id="IPR036875">
    <property type="entry name" value="Znf_CCHC_sf"/>
</dbReference>
<dbReference type="EMBL" id="JPQZ01000105">
    <property type="protein sequence ID" value="KKO74182.1"/>
    <property type="molecule type" value="Genomic_DNA"/>
</dbReference>
<protein>
    <submittedName>
        <fullName evidence="3">Pol protein</fullName>
    </submittedName>
</protein>
<dbReference type="RefSeq" id="XP_024329924.1">
    <property type="nucleotide sequence ID" value="XM_024473707.1"/>
</dbReference>
<sequence>MLSTNMGAIRTVKLSSDYCNQEAKRVSEELEILMYALDLENVEKEHWNKEVFDRASGSLKIFMVRNLSKEKNIEELRKMLLLRVREEKEIRAKEYQGLTEKVLSTVRGVMSMYKREGRGAVVKCFYCDKPGHVTRNCFLRKAKEGYNYNNKNDLKYFNFSGENDTDSATIYERGYKKTYK</sequence>
<name>A0A0F9YN94_9MICR</name>
<organism evidence="3 4">
    <name type="scientific">Vairimorpha ceranae</name>
    <dbReference type="NCBI Taxonomy" id="40302"/>
    <lineage>
        <taxon>Eukaryota</taxon>
        <taxon>Fungi</taxon>
        <taxon>Fungi incertae sedis</taxon>
        <taxon>Microsporidia</taxon>
        <taxon>Nosematidae</taxon>
        <taxon>Vairimorpha</taxon>
    </lineage>
</organism>
<dbReference type="GO" id="GO:0003676">
    <property type="term" value="F:nucleic acid binding"/>
    <property type="evidence" value="ECO:0007669"/>
    <property type="project" value="InterPro"/>
</dbReference>
<accession>A0A0F9YN94</accession>
<dbReference type="GO" id="GO:0008270">
    <property type="term" value="F:zinc ion binding"/>
    <property type="evidence" value="ECO:0007669"/>
    <property type="project" value="UniProtKB-KW"/>
</dbReference>
<dbReference type="Proteomes" id="UP000034350">
    <property type="component" value="Unassembled WGS sequence"/>
</dbReference>
<evidence type="ECO:0000256" key="1">
    <source>
        <dbReference type="PROSITE-ProRule" id="PRU00047"/>
    </source>
</evidence>
<keyword evidence="1" id="KW-0479">Metal-binding</keyword>
<keyword evidence="1" id="KW-0862">Zinc</keyword>
<dbReference type="OrthoDB" id="7960540at2759"/>
<dbReference type="PROSITE" id="PS50158">
    <property type="entry name" value="ZF_CCHC"/>
    <property type="match status" value="1"/>
</dbReference>
<reference evidence="3 4" key="1">
    <citation type="journal article" date="2015" name="Environ. Microbiol.">
        <title>Genome analyses suggest the presence of polyploidy and recent human-driven expansions in eight global populations of the honeybee pathogen Nosema ceranae.</title>
        <authorList>
            <person name="Pelin A."/>
            <person name="Selman M."/>
            <person name="Aris-Brosou S."/>
            <person name="Farinelli L."/>
            <person name="Corradi N."/>
        </authorList>
    </citation>
    <scope>NUCLEOTIDE SEQUENCE [LARGE SCALE GENOMIC DNA]</scope>
    <source>
        <strain evidence="3 4">PA08 1199</strain>
    </source>
</reference>
<evidence type="ECO:0000313" key="3">
    <source>
        <dbReference type="EMBL" id="KKO74182.1"/>
    </source>
</evidence>
<dbReference type="VEuPathDB" id="MicrosporidiaDB:NCER_101876"/>
<feature type="domain" description="CCHC-type" evidence="2">
    <location>
        <begin position="123"/>
        <end position="137"/>
    </location>
</feature>
<dbReference type="SUPFAM" id="SSF57756">
    <property type="entry name" value="Retrovirus zinc finger-like domains"/>
    <property type="match status" value="1"/>
</dbReference>
<dbReference type="GeneID" id="36318604"/>
<dbReference type="InterPro" id="IPR001878">
    <property type="entry name" value="Znf_CCHC"/>
</dbReference>
<proteinExistence type="predicted"/>
<dbReference type="VEuPathDB" id="MicrosporidiaDB:AAJ76_1050007721"/>
<evidence type="ECO:0000259" key="2">
    <source>
        <dbReference type="PROSITE" id="PS50158"/>
    </source>
</evidence>
<keyword evidence="4" id="KW-1185">Reference proteome</keyword>